<name>A0A3R8PGJ6_9CORY</name>
<evidence type="ECO:0000256" key="1">
    <source>
        <dbReference type="ARBA" id="ARBA00009437"/>
    </source>
</evidence>
<dbReference type="GO" id="GO:0032993">
    <property type="term" value="C:protein-DNA complex"/>
    <property type="evidence" value="ECO:0007669"/>
    <property type="project" value="TreeGrafter"/>
</dbReference>
<dbReference type="SUPFAM" id="SSF53850">
    <property type="entry name" value="Periplasmic binding protein-like II"/>
    <property type="match status" value="1"/>
</dbReference>
<dbReference type="InterPro" id="IPR036388">
    <property type="entry name" value="WH-like_DNA-bd_sf"/>
</dbReference>
<dbReference type="Proteomes" id="UP000278422">
    <property type="component" value="Unassembled WGS sequence"/>
</dbReference>
<evidence type="ECO:0000256" key="6">
    <source>
        <dbReference type="ARBA" id="ARBA00040885"/>
    </source>
</evidence>
<reference evidence="8 9" key="1">
    <citation type="submission" date="2018-01" db="EMBL/GenBank/DDBJ databases">
        <title>Twenty Corynebacterium bovis Genomes.</title>
        <authorList>
            <person name="Gulvik C.A."/>
        </authorList>
    </citation>
    <scope>NUCLEOTIDE SEQUENCE [LARGE SCALE GENOMIC DNA]</scope>
    <source>
        <strain evidence="8 9">16-2004</strain>
    </source>
</reference>
<keyword evidence="2" id="KW-0805">Transcription regulation</keyword>
<dbReference type="Pfam" id="PF00126">
    <property type="entry name" value="HTH_1"/>
    <property type="match status" value="1"/>
</dbReference>
<evidence type="ECO:0000259" key="7">
    <source>
        <dbReference type="PROSITE" id="PS50931"/>
    </source>
</evidence>
<dbReference type="PROSITE" id="PS50931">
    <property type="entry name" value="HTH_LYSR"/>
    <property type="match status" value="1"/>
</dbReference>
<evidence type="ECO:0000256" key="2">
    <source>
        <dbReference type="ARBA" id="ARBA00023015"/>
    </source>
</evidence>
<dbReference type="InterPro" id="IPR000847">
    <property type="entry name" value="LysR_HTH_N"/>
</dbReference>
<dbReference type="EMBL" id="PQNQ01000002">
    <property type="protein sequence ID" value="RRQ05467.1"/>
    <property type="molecule type" value="Genomic_DNA"/>
</dbReference>
<dbReference type="AlphaFoldDB" id="A0A3R8PGJ6"/>
<dbReference type="CDD" id="cd08411">
    <property type="entry name" value="PBP2_OxyR"/>
    <property type="match status" value="1"/>
</dbReference>
<evidence type="ECO:0000313" key="8">
    <source>
        <dbReference type="EMBL" id="RRQ05467.1"/>
    </source>
</evidence>
<comment type="caution">
    <text evidence="8">The sequence shown here is derived from an EMBL/GenBank/DDBJ whole genome shotgun (WGS) entry which is preliminary data.</text>
</comment>
<dbReference type="GO" id="GO:0003700">
    <property type="term" value="F:DNA-binding transcription factor activity"/>
    <property type="evidence" value="ECO:0007669"/>
    <property type="project" value="InterPro"/>
</dbReference>
<sequence>MNNREYRPTIAQLRTFATIAEHRHFGTAANRLGISQPSLSQALAALENGLGVQLIERSTRKVIVTAVGEELLPYAQATLDCLDAFVTHARGAHGGLVGPMNIGMIPTVAPFILPELLRTMPARTPDLSPRIIEEKTTHLTESLRQGTIDVAVVAAPADSPGFRTIELYREEFVLVLPDGHPMAGRRDVTVDELGSLELLLLDDGHCLRDQVLDLCRTVPMTNDPRRSATRAASLSTVVQCVAGGLGATLVPVSAVASECQRPGIALATFDHSGDPVGRTIALCYRTSSSRAEEFATVGEIITDAFTVSVDQSRVVLERFLTAAA</sequence>
<dbReference type="InterPro" id="IPR005119">
    <property type="entry name" value="LysR_subst-bd"/>
</dbReference>
<evidence type="ECO:0000313" key="9">
    <source>
        <dbReference type="Proteomes" id="UP000278422"/>
    </source>
</evidence>
<feature type="domain" description="HTH lysR-type" evidence="7">
    <location>
        <begin position="8"/>
        <end position="65"/>
    </location>
</feature>
<organism evidence="8 9">
    <name type="scientific">Corynebacterium bovis</name>
    <dbReference type="NCBI Taxonomy" id="36808"/>
    <lineage>
        <taxon>Bacteria</taxon>
        <taxon>Bacillati</taxon>
        <taxon>Actinomycetota</taxon>
        <taxon>Actinomycetes</taxon>
        <taxon>Mycobacteriales</taxon>
        <taxon>Corynebacteriaceae</taxon>
        <taxon>Corynebacterium</taxon>
    </lineage>
</organism>
<protein>
    <recommendedName>
        <fullName evidence="6">Probable hydrogen peroxide-inducible genes activator</fullName>
    </recommendedName>
</protein>
<dbReference type="PRINTS" id="PR00039">
    <property type="entry name" value="HTHLYSR"/>
</dbReference>
<accession>A0A3R8PGJ6</accession>
<dbReference type="Gene3D" id="3.40.190.10">
    <property type="entry name" value="Periplasmic binding protein-like II"/>
    <property type="match status" value="2"/>
</dbReference>
<evidence type="ECO:0000256" key="3">
    <source>
        <dbReference type="ARBA" id="ARBA00023125"/>
    </source>
</evidence>
<gene>
    <name evidence="8" type="ORF">CXF42_01425</name>
</gene>
<dbReference type="GO" id="GO:0003677">
    <property type="term" value="F:DNA binding"/>
    <property type="evidence" value="ECO:0007669"/>
    <property type="project" value="UniProtKB-KW"/>
</dbReference>
<dbReference type="RefSeq" id="WP_125174104.1">
    <property type="nucleotide sequence ID" value="NZ_JBHYBM010000014.1"/>
</dbReference>
<dbReference type="PANTHER" id="PTHR30346:SF26">
    <property type="entry name" value="HYDROGEN PEROXIDE-INDUCIBLE GENES ACTIVATOR"/>
    <property type="match status" value="1"/>
</dbReference>
<dbReference type="FunFam" id="1.10.10.10:FF:000001">
    <property type="entry name" value="LysR family transcriptional regulator"/>
    <property type="match status" value="1"/>
</dbReference>
<dbReference type="Gene3D" id="1.10.10.10">
    <property type="entry name" value="Winged helix-like DNA-binding domain superfamily/Winged helix DNA-binding domain"/>
    <property type="match status" value="1"/>
</dbReference>
<evidence type="ECO:0000256" key="5">
    <source>
        <dbReference type="ARBA" id="ARBA00023163"/>
    </source>
</evidence>
<dbReference type="InterPro" id="IPR036390">
    <property type="entry name" value="WH_DNA-bd_sf"/>
</dbReference>
<keyword evidence="5" id="KW-0804">Transcription</keyword>
<proteinExistence type="inferred from homology"/>
<keyword evidence="9" id="KW-1185">Reference proteome</keyword>
<dbReference type="SUPFAM" id="SSF46785">
    <property type="entry name" value="Winged helix' DNA-binding domain"/>
    <property type="match status" value="1"/>
</dbReference>
<dbReference type="Pfam" id="PF03466">
    <property type="entry name" value="LysR_substrate"/>
    <property type="match status" value="1"/>
</dbReference>
<keyword evidence="3" id="KW-0238">DNA-binding</keyword>
<evidence type="ECO:0000256" key="4">
    <source>
        <dbReference type="ARBA" id="ARBA00023159"/>
    </source>
</evidence>
<keyword evidence="4" id="KW-0010">Activator</keyword>
<comment type="similarity">
    <text evidence="1">Belongs to the LysR transcriptional regulatory family.</text>
</comment>
<dbReference type="PANTHER" id="PTHR30346">
    <property type="entry name" value="TRANSCRIPTIONAL DUAL REGULATOR HCAR-RELATED"/>
    <property type="match status" value="1"/>
</dbReference>